<protein>
    <submittedName>
        <fullName evidence="2">Uncharacterized protein</fullName>
    </submittedName>
</protein>
<proteinExistence type="predicted"/>
<evidence type="ECO:0000313" key="3">
    <source>
        <dbReference type="Proteomes" id="UP001152561"/>
    </source>
</evidence>
<evidence type="ECO:0000256" key="1">
    <source>
        <dbReference type="SAM" id="Phobius"/>
    </source>
</evidence>
<keyword evidence="1" id="KW-1133">Transmembrane helix</keyword>
<name>A0A9Q1N5N7_9SOLA</name>
<comment type="caution">
    <text evidence="2">The sequence shown here is derived from an EMBL/GenBank/DDBJ whole genome shotgun (WGS) entry which is preliminary data.</text>
</comment>
<dbReference type="AlphaFoldDB" id="A0A9Q1N5N7"/>
<sequence length="90" mass="10601">MRYSHFLRRVRVRSLLFIVLDLFEVCLFCIIRNLFGAIGDWVGNAAEIRVCLTLDLFKEINQKAVLGSCAHTWRWTIYPFHLVLLLNTLF</sequence>
<evidence type="ECO:0000313" key="2">
    <source>
        <dbReference type="EMBL" id="KAJ8573946.1"/>
    </source>
</evidence>
<gene>
    <name evidence="2" type="ORF">K7X08_010457</name>
</gene>
<dbReference type="Proteomes" id="UP001152561">
    <property type="component" value="Unassembled WGS sequence"/>
</dbReference>
<organism evidence="2 3">
    <name type="scientific">Anisodus acutangulus</name>
    <dbReference type="NCBI Taxonomy" id="402998"/>
    <lineage>
        <taxon>Eukaryota</taxon>
        <taxon>Viridiplantae</taxon>
        <taxon>Streptophyta</taxon>
        <taxon>Embryophyta</taxon>
        <taxon>Tracheophyta</taxon>
        <taxon>Spermatophyta</taxon>
        <taxon>Magnoliopsida</taxon>
        <taxon>eudicotyledons</taxon>
        <taxon>Gunneridae</taxon>
        <taxon>Pentapetalae</taxon>
        <taxon>asterids</taxon>
        <taxon>lamiids</taxon>
        <taxon>Solanales</taxon>
        <taxon>Solanaceae</taxon>
        <taxon>Solanoideae</taxon>
        <taxon>Hyoscyameae</taxon>
        <taxon>Anisodus</taxon>
    </lineage>
</organism>
<keyword evidence="3" id="KW-1185">Reference proteome</keyword>
<reference evidence="3" key="1">
    <citation type="journal article" date="2023" name="Proc. Natl. Acad. Sci. U.S.A.">
        <title>Genomic and structural basis for evolution of tropane alkaloid biosynthesis.</title>
        <authorList>
            <person name="Wanga Y.-J."/>
            <person name="Taina T."/>
            <person name="Yua J.-Y."/>
            <person name="Lia J."/>
            <person name="Xua B."/>
            <person name="Chenc J."/>
            <person name="D'Auriad J.C."/>
            <person name="Huanga J.-P."/>
            <person name="Huanga S.-X."/>
        </authorList>
    </citation>
    <scope>NUCLEOTIDE SEQUENCE [LARGE SCALE GENOMIC DNA]</scope>
    <source>
        <strain evidence="3">cv. KIB-2019</strain>
    </source>
</reference>
<dbReference type="EMBL" id="JAJAGQ010000001">
    <property type="protein sequence ID" value="KAJ8573946.1"/>
    <property type="molecule type" value="Genomic_DNA"/>
</dbReference>
<accession>A0A9Q1N5N7</accession>
<feature type="transmembrane region" description="Helical" evidence="1">
    <location>
        <begin position="12"/>
        <end position="35"/>
    </location>
</feature>
<keyword evidence="1" id="KW-0472">Membrane</keyword>
<keyword evidence="1" id="KW-0812">Transmembrane</keyword>